<dbReference type="PROSITE" id="PS00211">
    <property type="entry name" value="ABC_TRANSPORTER_1"/>
    <property type="match status" value="2"/>
</dbReference>
<dbReference type="EMBL" id="SDPN01000015">
    <property type="protein sequence ID" value="RXZ70436.1"/>
    <property type="molecule type" value="Genomic_DNA"/>
</dbReference>
<dbReference type="InterPro" id="IPR050388">
    <property type="entry name" value="ABC_Ni/Peptide_Import"/>
</dbReference>
<dbReference type="GO" id="GO:0005886">
    <property type="term" value="C:plasma membrane"/>
    <property type="evidence" value="ECO:0007669"/>
    <property type="project" value="UniProtKB-SubCell"/>
</dbReference>
<evidence type="ECO:0000256" key="5">
    <source>
        <dbReference type="ARBA" id="ARBA00022741"/>
    </source>
</evidence>
<dbReference type="InterPro" id="IPR013563">
    <property type="entry name" value="Oligopep_ABC_C"/>
</dbReference>
<reference evidence="9 10" key="1">
    <citation type="submission" date="2019-01" db="EMBL/GenBank/DDBJ databases">
        <title>Agromyces.</title>
        <authorList>
            <person name="Li J."/>
        </authorList>
    </citation>
    <scope>NUCLEOTIDE SEQUENCE [LARGE SCALE GENOMIC DNA]</scope>
    <source>
        <strain evidence="9 10">DSM 15934</strain>
    </source>
</reference>
<dbReference type="OrthoDB" id="4008250at2"/>
<dbReference type="Pfam" id="PF00005">
    <property type="entry name" value="ABC_tran"/>
    <property type="match status" value="2"/>
</dbReference>
<dbReference type="NCBIfam" id="NF007739">
    <property type="entry name" value="PRK10419.1"/>
    <property type="match status" value="2"/>
</dbReference>
<keyword evidence="5" id="KW-0547">Nucleotide-binding</keyword>
<dbReference type="Gene3D" id="3.40.50.300">
    <property type="entry name" value="P-loop containing nucleotide triphosphate hydrolases"/>
    <property type="match status" value="2"/>
</dbReference>
<dbReference type="InterPro" id="IPR003439">
    <property type="entry name" value="ABC_transporter-like_ATP-bd"/>
</dbReference>
<feature type="domain" description="ABC transporter" evidence="8">
    <location>
        <begin position="303"/>
        <end position="546"/>
    </location>
</feature>
<accession>A0A4V1QXQ1</accession>
<dbReference type="GO" id="GO:0005524">
    <property type="term" value="F:ATP binding"/>
    <property type="evidence" value="ECO:0007669"/>
    <property type="project" value="UniProtKB-KW"/>
</dbReference>
<keyword evidence="4" id="KW-1003">Cell membrane</keyword>
<proteinExistence type="inferred from homology"/>
<protein>
    <submittedName>
        <fullName evidence="9">ABC transporter ATP-binding protein</fullName>
    </submittedName>
</protein>
<dbReference type="SMART" id="SM00382">
    <property type="entry name" value="AAA"/>
    <property type="match status" value="2"/>
</dbReference>
<evidence type="ECO:0000256" key="4">
    <source>
        <dbReference type="ARBA" id="ARBA00022475"/>
    </source>
</evidence>
<dbReference type="PANTHER" id="PTHR43297">
    <property type="entry name" value="OLIGOPEPTIDE TRANSPORT ATP-BINDING PROTEIN APPD"/>
    <property type="match status" value="1"/>
</dbReference>
<gene>
    <name evidence="9" type="ORF">ESP51_09750</name>
</gene>
<evidence type="ECO:0000256" key="7">
    <source>
        <dbReference type="ARBA" id="ARBA00023136"/>
    </source>
</evidence>
<keyword evidence="6 9" id="KW-0067">ATP-binding</keyword>
<dbReference type="SUPFAM" id="SSF52540">
    <property type="entry name" value="P-loop containing nucleoside triphosphate hydrolases"/>
    <property type="match status" value="2"/>
</dbReference>
<comment type="caution">
    <text evidence="9">The sequence shown here is derived from an EMBL/GenBank/DDBJ whole genome shotgun (WGS) entry which is preliminary data.</text>
</comment>
<keyword evidence="7" id="KW-0472">Membrane</keyword>
<keyword evidence="10" id="KW-1185">Reference proteome</keyword>
<dbReference type="GO" id="GO:0015833">
    <property type="term" value="P:peptide transport"/>
    <property type="evidence" value="ECO:0007669"/>
    <property type="project" value="InterPro"/>
</dbReference>
<dbReference type="AlphaFoldDB" id="A0A4V1QXQ1"/>
<evidence type="ECO:0000259" key="8">
    <source>
        <dbReference type="PROSITE" id="PS50893"/>
    </source>
</evidence>
<dbReference type="PROSITE" id="PS50893">
    <property type="entry name" value="ABC_TRANSPORTER_2"/>
    <property type="match status" value="2"/>
</dbReference>
<keyword evidence="3" id="KW-0813">Transport</keyword>
<dbReference type="InterPro" id="IPR017871">
    <property type="entry name" value="ABC_transporter-like_CS"/>
</dbReference>
<evidence type="ECO:0000313" key="10">
    <source>
        <dbReference type="Proteomes" id="UP000293865"/>
    </source>
</evidence>
<evidence type="ECO:0000313" key="9">
    <source>
        <dbReference type="EMBL" id="RXZ70436.1"/>
    </source>
</evidence>
<dbReference type="InterPro" id="IPR003593">
    <property type="entry name" value="AAA+_ATPase"/>
</dbReference>
<comment type="subcellular location">
    <subcellularLocation>
        <location evidence="1">Cell membrane</location>
        <topology evidence="1">Peripheral membrane protein</topology>
    </subcellularLocation>
</comment>
<sequence length="566" mass="61324">MTEPTPDALLRVAGLGVEFDVDGQRNVAVEDVSFEIGRNEVLALVGESGSGKSMTAMSLLGLLPRNATVTGSAMLDGQELIGLDPKGLREVRGSRVAMIFQDPLAALNPVLTIGFQIAEAVRLHDRRRDRAAVRARVIELLRLVEIADPETRLGQYPHQLSGGQCQRVVIAMALAGDPELLIADEPTTALDVTVQAEVLDVLRRMRGRLQSSILLITHDMGVVADLADRVAVMRRGVVVECDSAERLFAEPWNDYTRELLASVPRIGARLVVTERPSVPASARAITETADAATAPPREPAPVLDIDELVVEYRSRGRTVRAVDGVSLSVRRGEIVALVGESGSGKSTTGLASVGLAPVASGSIRISGRELKTAKGRELRELRQRVGVVFQNPTTSLNPRFSVRDAVAEPLRVHRRLRGRALDDAVDRLLDGVGLSGGWQERYPHELSGGQRQRVAIARAVALDPELLIADEPTSALDVSVQARVLDVFRELQERLGFACLFISHDLAVVDSLSDRIAVMQRGRIVEIGQREQVLSAPNHPYTRQLLDAAPVADPVAQRARREARVG</sequence>
<evidence type="ECO:0000256" key="2">
    <source>
        <dbReference type="ARBA" id="ARBA00005417"/>
    </source>
</evidence>
<dbReference type="RefSeq" id="WP_129520715.1">
    <property type="nucleotide sequence ID" value="NZ_SDPN01000015.1"/>
</dbReference>
<comment type="similarity">
    <text evidence="2">Belongs to the ABC transporter superfamily.</text>
</comment>
<dbReference type="FunFam" id="3.40.50.300:FF:000016">
    <property type="entry name" value="Oligopeptide ABC transporter ATP-binding component"/>
    <property type="match status" value="2"/>
</dbReference>
<dbReference type="InterPro" id="IPR027417">
    <property type="entry name" value="P-loop_NTPase"/>
</dbReference>
<evidence type="ECO:0000256" key="6">
    <source>
        <dbReference type="ARBA" id="ARBA00022840"/>
    </source>
</evidence>
<dbReference type="Proteomes" id="UP000293865">
    <property type="component" value="Unassembled WGS sequence"/>
</dbReference>
<evidence type="ECO:0000256" key="3">
    <source>
        <dbReference type="ARBA" id="ARBA00022448"/>
    </source>
</evidence>
<dbReference type="PANTHER" id="PTHR43297:SF2">
    <property type="entry name" value="DIPEPTIDE TRANSPORT ATP-BINDING PROTEIN DPPD"/>
    <property type="match status" value="1"/>
</dbReference>
<dbReference type="CDD" id="cd03257">
    <property type="entry name" value="ABC_NikE_OppD_transporters"/>
    <property type="match status" value="2"/>
</dbReference>
<name>A0A4V1QXQ1_9MICO</name>
<evidence type="ECO:0000256" key="1">
    <source>
        <dbReference type="ARBA" id="ARBA00004202"/>
    </source>
</evidence>
<dbReference type="NCBIfam" id="NF008453">
    <property type="entry name" value="PRK11308.1"/>
    <property type="match status" value="2"/>
</dbReference>
<dbReference type="Pfam" id="PF08352">
    <property type="entry name" value="oligo_HPY"/>
    <property type="match status" value="2"/>
</dbReference>
<feature type="domain" description="ABC transporter" evidence="8">
    <location>
        <begin position="10"/>
        <end position="260"/>
    </location>
</feature>
<organism evidence="9 10">
    <name type="scientific">Agromyces albus</name>
    <dbReference type="NCBI Taxonomy" id="205332"/>
    <lineage>
        <taxon>Bacteria</taxon>
        <taxon>Bacillati</taxon>
        <taxon>Actinomycetota</taxon>
        <taxon>Actinomycetes</taxon>
        <taxon>Micrococcales</taxon>
        <taxon>Microbacteriaceae</taxon>
        <taxon>Agromyces</taxon>
    </lineage>
</organism>
<dbReference type="GO" id="GO:0016887">
    <property type="term" value="F:ATP hydrolysis activity"/>
    <property type="evidence" value="ECO:0007669"/>
    <property type="project" value="InterPro"/>
</dbReference>